<dbReference type="Proteomes" id="UP000654401">
    <property type="component" value="Unassembled WGS sequence"/>
</dbReference>
<dbReference type="InterPro" id="IPR006311">
    <property type="entry name" value="TAT_signal"/>
</dbReference>
<sequence length="146" mass="14551">MKRRLFMKGTLAGSAVAAALGAGLLTPRTVLAAWPKAAMESSDAGDTGTPSNTVKIKAPEVAENGAVVPVEVNATGVDGIIESISIVAAANGRPIAGVYHLGEGAVPFVSTRIKMGKTGDVYGVVKTASGTISNKTQVKVTAGGCG</sequence>
<gene>
    <name evidence="3" type="ORF">H8D24_07040</name>
</gene>
<evidence type="ECO:0000256" key="1">
    <source>
        <dbReference type="SAM" id="SignalP"/>
    </source>
</evidence>
<dbReference type="InterPro" id="IPR038162">
    <property type="entry name" value="SoxY_sf"/>
</dbReference>
<dbReference type="InterPro" id="IPR032711">
    <property type="entry name" value="SoxY"/>
</dbReference>
<evidence type="ECO:0000259" key="2">
    <source>
        <dbReference type="Pfam" id="PF13501"/>
    </source>
</evidence>
<evidence type="ECO:0000313" key="4">
    <source>
        <dbReference type="Proteomes" id="UP000654401"/>
    </source>
</evidence>
<dbReference type="EMBL" id="JACNFK010000034">
    <property type="protein sequence ID" value="MBC8520144.1"/>
    <property type="molecule type" value="Genomic_DNA"/>
</dbReference>
<name>A0A8J6P4H5_9GAMM</name>
<dbReference type="PROSITE" id="PS51318">
    <property type="entry name" value="TAT"/>
    <property type="match status" value="1"/>
</dbReference>
<dbReference type="InterPro" id="IPR016568">
    <property type="entry name" value="Sulphur_oxidation_SoxY"/>
</dbReference>
<keyword evidence="1" id="KW-0732">Signal</keyword>
<feature type="domain" description="Ig-like SoxY" evidence="2">
    <location>
        <begin position="50"/>
        <end position="145"/>
    </location>
</feature>
<feature type="chain" id="PRO_5035277382" evidence="1">
    <location>
        <begin position="33"/>
        <end position="146"/>
    </location>
</feature>
<dbReference type="Gene3D" id="2.60.40.2470">
    <property type="entry name" value="SoxY domain"/>
    <property type="match status" value="1"/>
</dbReference>
<evidence type="ECO:0000313" key="3">
    <source>
        <dbReference type="EMBL" id="MBC8520144.1"/>
    </source>
</evidence>
<comment type="caution">
    <text evidence="3">The sequence shown here is derived from an EMBL/GenBank/DDBJ whole genome shotgun (WGS) entry which is preliminary data.</text>
</comment>
<dbReference type="Pfam" id="PF13501">
    <property type="entry name" value="SoxY"/>
    <property type="match status" value="1"/>
</dbReference>
<dbReference type="PIRSF" id="PIRSF010312">
    <property type="entry name" value="Sulphur_oxidation_SoxY"/>
    <property type="match status" value="1"/>
</dbReference>
<protein>
    <submittedName>
        <fullName evidence="3">Thiosulfate oxidation carrier protein SoxY</fullName>
    </submittedName>
</protein>
<dbReference type="AlphaFoldDB" id="A0A8J6P4H5"/>
<proteinExistence type="predicted"/>
<feature type="signal peptide" evidence="1">
    <location>
        <begin position="1"/>
        <end position="32"/>
    </location>
</feature>
<accession>A0A8J6P4H5</accession>
<reference evidence="3 4" key="1">
    <citation type="submission" date="2020-08" db="EMBL/GenBank/DDBJ databases">
        <title>Bridging the membrane lipid divide: bacteria of the FCB group superphylum have the potential to synthesize archaeal ether lipids.</title>
        <authorList>
            <person name="Villanueva L."/>
            <person name="Von Meijenfeldt F.A.B."/>
            <person name="Westbye A.B."/>
            <person name="Yadav S."/>
            <person name="Hopmans E.C."/>
            <person name="Dutilh B.E."/>
            <person name="Sinninghe Damste J.S."/>
        </authorList>
    </citation>
    <scope>NUCLEOTIDE SEQUENCE [LARGE SCALE GENOMIC DNA]</scope>
    <source>
        <strain evidence="3">NIOZ-UU100</strain>
    </source>
</reference>
<organism evidence="3 4">
    <name type="scientific">Candidatus Thiopontia autotrophica</name>
    <dbReference type="NCBI Taxonomy" id="2841688"/>
    <lineage>
        <taxon>Bacteria</taxon>
        <taxon>Pseudomonadati</taxon>
        <taxon>Pseudomonadota</taxon>
        <taxon>Gammaproteobacteria</taxon>
        <taxon>Candidatus Thiopontia</taxon>
    </lineage>
</organism>